<name>A0ABN8AMM2_9PROT</name>
<evidence type="ECO:0000313" key="3">
    <source>
        <dbReference type="Proteomes" id="UP000839052"/>
    </source>
</evidence>
<gene>
    <name evidence="2" type="ORF">NTG6680_2822</name>
</gene>
<dbReference type="Proteomes" id="UP000839052">
    <property type="component" value="Chromosome"/>
</dbReference>
<keyword evidence="1" id="KW-0732">Signal</keyword>
<dbReference type="EMBL" id="OU912926">
    <property type="protein sequence ID" value="CAG9934071.1"/>
    <property type="molecule type" value="Genomic_DNA"/>
</dbReference>
<keyword evidence="3" id="KW-1185">Reference proteome</keyword>
<evidence type="ECO:0000256" key="1">
    <source>
        <dbReference type="SAM" id="SignalP"/>
    </source>
</evidence>
<evidence type="ECO:0008006" key="4">
    <source>
        <dbReference type="Google" id="ProtNLM"/>
    </source>
</evidence>
<dbReference type="RefSeq" id="WP_239797756.1">
    <property type="nucleotide sequence ID" value="NZ_OU912926.1"/>
</dbReference>
<feature type="chain" id="PRO_5045626651" description="DUF4198 domain-containing protein" evidence="1">
    <location>
        <begin position="28"/>
        <end position="271"/>
    </location>
</feature>
<dbReference type="Pfam" id="PF10670">
    <property type="entry name" value="DUF4198"/>
    <property type="match status" value="1"/>
</dbReference>
<organism evidence="2 3">
    <name type="scientific">Candidatus Nitrotoga arctica</name>
    <dbReference type="NCBI Taxonomy" id="453162"/>
    <lineage>
        <taxon>Bacteria</taxon>
        <taxon>Pseudomonadati</taxon>
        <taxon>Pseudomonadota</taxon>
        <taxon>Betaproteobacteria</taxon>
        <taxon>Nitrosomonadales</taxon>
        <taxon>Gallionellaceae</taxon>
        <taxon>Candidatus Nitrotoga</taxon>
    </lineage>
</organism>
<accession>A0ABN8AMM2</accession>
<evidence type="ECO:0000313" key="2">
    <source>
        <dbReference type="EMBL" id="CAG9934071.1"/>
    </source>
</evidence>
<sequence length="271" mass="29545">MYKPFKYALLSTGFAILSGLASLPAQAHNTWLLPSSTVLSSPQFVTFDAAVSEDFFYFTHRPLAIDTLIITAPDGSNLVSANVVKGELRTTFDVKLEKNGTYTLDIPRSGLRASWKVDGKPKRFMGSAEAFAKEVPVAAQDLEIGESVTHVVTFVTVGAPTAIKPTNHGLELVPVTHPNDLIVGEPAEFQFMVDGKPASDVKVEVMSGQSRYRNALGETRYTSDKQGKVKITWSQPGMYFLNAVLKDNKVSAKQAKERSLSYGVTLEVQAQ</sequence>
<protein>
    <recommendedName>
        <fullName evidence="4">DUF4198 domain-containing protein</fullName>
    </recommendedName>
</protein>
<proteinExistence type="predicted"/>
<feature type="signal peptide" evidence="1">
    <location>
        <begin position="1"/>
        <end position="27"/>
    </location>
</feature>
<dbReference type="InterPro" id="IPR019613">
    <property type="entry name" value="DUF4198"/>
</dbReference>
<reference evidence="2 3" key="1">
    <citation type="submission" date="2021-10" db="EMBL/GenBank/DDBJ databases">
        <authorList>
            <person name="Koch H."/>
        </authorList>
    </citation>
    <scope>NUCLEOTIDE SEQUENCE [LARGE SCALE GENOMIC DNA]</scope>
    <source>
        <strain evidence="2">6680</strain>
    </source>
</reference>